<dbReference type="GO" id="GO:0071011">
    <property type="term" value="C:precatalytic spliceosome"/>
    <property type="evidence" value="ECO:0007669"/>
    <property type="project" value="TreeGrafter"/>
</dbReference>
<dbReference type="OMA" id="RRATCIR"/>
<feature type="compositionally biased region" description="Basic and acidic residues" evidence="1">
    <location>
        <begin position="288"/>
        <end position="297"/>
    </location>
</feature>
<reference evidence="2" key="3">
    <citation type="submission" date="2012-09" db="EMBL/GenBank/DDBJ databases">
        <authorList>
            <consortium name="VectorBase"/>
        </authorList>
    </citation>
    <scope>NUCLEOTIDE SEQUENCE</scope>
    <source>
        <strain evidence="2">Liverpool</strain>
    </source>
</reference>
<feature type="compositionally biased region" description="Low complexity" evidence="1">
    <location>
        <begin position="127"/>
        <end position="156"/>
    </location>
</feature>
<dbReference type="Proteomes" id="UP000682892">
    <property type="component" value="Chromosome 3"/>
</dbReference>
<dbReference type="InterPro" id="IPR052647">
    <property type="entry name" value="Zinc_finger_CCCH-type"/>
</dbReference>
<sequence>MSHNVCSISCMGCIAVPLQVEMRTSPSYGARPPVAAAPYEFNAPVAAKFTRPGPAAFEEDAFGRTHRYRELPSHRMPQYEDDDPSKRRNRATREVIVQRADEWNDPWMRSKSPAREKRTSRRERRSYSNSSSYSSSSSSSRSGSSSDSSRSPSPSTRRPRYDSHRSKESDRHTTHVRKVIRTRSPSASPRRVRKVSPVVAKKRNASPLPDKRAVEKAVSTKRKKASPARKASTDKRRRRSSSSGSGSSDSSDSGSESSYSSSSSTSSREKSKKSKVAEKSSKTSASSKKPELKKSSSDSKPSAQVIPPSSAALEKAAASASAAKKSSRREELLKQLRAVEEAIARKRTKIS</sequence>
<dbReference type="PANTHER" id="PTHR46582:SF1">
    <property type="entry name" value="ZINC FINGER CCCH DOMAIN-CONTAINING PROTEIN 18"/>
    <property type="match status" value="1"/>
</dbReference>
<feature type="compositionally biased region" description="Low complexity" evidence="1">
    <location>
        <begin position="241"/>
        <end position="266"/>
    </location>
</feature>
<feature type="compositionally biased region" description="Low complexity" evidence="1">
    <location>
        <begin position="309"/>
        <end position="324"/>
    </location>
</feature>
<organism evidence="2 3">
    <name type="scientific">Aedes aegypti</name>
    <name type="common">Yellowfever mosquito</name>
    <name type="synonym">Culex aegypti</name>
    <dbReference type="NCBI Taxonomy" id="7159"/>
    <lineage>
        <taxon>Eukaryota</taxon>
        <taxon>Metazoa</taxon>
        <taxon>Ecdysozoa</taxon>
        <taxon>Arthropoda</taxon>
        <taxon>Hexapoda</taxon>
        <taxon>Insecta</taxon>
        <taxon>Pterygota</taxon>
        <taxon>Neoptera</taxon>
        <taxon>Endopterygota</taxon>
        <taxon>Diptera</taxon>
        <taxon>Nematocera</taxon>
        <taxon>Culicoidea</taxon>
        <taxon>Culicidae</taxon>
        <taxon>Culicinae</taxon>
        <taxon>Aedini</taxon>
        <taxon>Aedes</taxon>
        <taxon>Stegomyia</taxon>
    </lineage>
</organism>
<dbReference type="STRING" id="7159.Q17PY1"/>
<proteinExistence type="predicted"/>
<accession>Q17PY1</accession>
<feature type="region of interest" description="Disordered" evidence="1">
    <location>
        <begin position="106"/>
        <end position="330"/>
    </location>
</feature>
<reference evidence="2" key="2">
    <citation type="journal article" date="2007" name="Science">
        <title>Genome sequence of Aedes aegypti, a major arbovirus vector.</title>
        <authorList>
            <person name="Nene V."/>
            <person name="Wortman J.R."/>
            <person name="Lawson D."/>
            <person name="Haas B."/>
            <person name="Kodira C."/>
            <person name="Tu Z.J."/>
            <person name="Loftus B."/>
            <person name="Xi Z."/>
            <person name="Megy K."/>
            <person name="Grabherr M."/>
            <person name="Ren Q."/>
            <person name="Zdobnov E.M."/>
            <person name="Lobo N.F."/>
            <person name="Campbell K.S."/>
            <person name="Brown S.E."/>
            <person name="Bonaldo M.F."/>
            <person name="Zhu J."/>
            <person name="Sinkins S.P."/>
            <person name="Hogenkamp D.G."/>
            <person name="Amedeo P."/>
            <person name="Arensburger P."/>
            <person name="Atkinson P.W."/>
            <person name="Bidwell S."/>
            <person name="Biedler J."/>
            <person name="Birney E."/>
            <person name="Bruggner R.V."/>
            <person name="Costas J."/>
            <person name="Coy M.R."/>
            <person name="Crabtree J."/>
            <person name="Crawford M."/>
            <person name="Debruyn B."/>
            <person name="Decaprio D."/>
            <person name="Eiglmeier K."/>
            <person name="Eisenstadt E."/>
            <person name="El-Dorry H."/>
            <person name="Gelbart W.M."/>
            <person name="Gomes S.L."/>
            <person name="Hammond M."/>
            <person name="Hannick L.I."/>
            <person name="Hogan J.R."/>
            <person name="Holmes M.H."/>
            <person name="Jaffe D."/>
            <person name="Johnston J.S."/>
            <person name="Kennedy R.C."/>
            <person name="Koo H."/>
            <person name="Kravitz S."/>
            <person name="Kriventseva E.V."/>
            <person name="Kulp D."/>
            <person name="Labutti K."/>
            <person name="Lee E."/>
            <person name="Li S."/>
            <person name="Lovin D.D."/>
            <person name="Mao C."/>
            <person name="Mauceli E."/>
            <person name="Menck C.F."/>
            <person name="Miller J.R."/>
            <person name="Montgomery P."/>
            <person name="Mori A."/>
            <person name="Nascimento A.L."/>
            <person name="Naveira H.F."/>
            <person name="Nusbaum C."/>
            <person name="O'leary S."/>
            <person name="Orvis J."/>
            <person name="Pertea M."/>
            <person name="Quesneville H."/>
            <person name="Reidenbach K.R."/>
            <person name="Rogers Y.H."/>
            <person name="Roth C.W."/>
            <person name="Schneider J.R."/>
            <person name="Schatz M."/>
            <person name="Shumway M."/>
            <person name="Stanke M."/>
            <person name="Stinson E.O."/>
            <person name="Tubio J.M."/>
            <person name="Vanzee J.P."/>
            <person name="Verjovski-Almeida S."/>
            <person name="Werner D."/>
            <person name="White O."/>
            <person name="Wyder S."/>
            <person name="Zeng Q."/>
            <person name="Zhao Q."/>
            <person name="Zhao Y."/>
            <person name="Hill C.A."/>
            <person name="Raikhel A.S."/>
            <person name="Soares M.B."/>
            <person name="Knudson D.L."/>
            <person name="Lee N.H."/>
            <person name="Galagan J."/>
            <person name="Salzberg S.L."/>
            <person name="Paulsen I.T."/>
            <person name="Dimopoulos G."/>
            <person name="Collins F.H."/>
            <person name="Birren B."/>
            <person name="Fraser-Liggett C.M."/>
            <person name="Severson D.W."/>
        </authorList>
    </citation>
    <scope>NUCLEOTIDE SEQUENCE [LARGE SCALE GENOMIC DNA]</scope>
    <source>
        <strain evidence="2">Liverpool</strain>
    </source>
</reference>
<protein>
    <submittedName>
        <fullName evidence="2">AAEL000177-PA</fullName>
    </submittedName>
</protein>
<feature type="compositionally biased region" description="Basic residues" evidence="1">
    <location>
        <begin position="190"/>
        <end position="204"/>
    </location>
</feature>
<dbReference type="GO" id="GO:0003723">
    <property type="term" value="F:RNA binding"/>
    <property type="evidence" value="ECO:0007669"/>
    <property type="project" value="TreeGrafter"/>
</dbReference>
<dbReference type="EMBL" id="CH477188">
    <property type="protein sequence ID" value="EAT48813.1"/>
    <property type="molecule type" value="Genomic_DNA"/>
</dbReference>
<feature type="region of interest" description="Disordered" evidence="1">
    <location>
        <begin position="67"/>
        <end position="90"/>
    </location>
</feature>
<dbReference type="PANTHER" id="PTHR46582">
    <property type="entry name" value="ZINC FINGER CCCH DOMAIN-CONTAINING PROTEIN 18"/>
    <property type="match status" value="1"/>
</dbReference>
<dbReference type="AlphaFoldDB" id="Q17PY1"/>
<gene>
    <name evidence="2" type="ORF">AaeL_AAEL000177</name>
</gene>
<name>Q17PY1_AEDAE</name>
<evidence type="ECO:0000256" key="1">
    <source>
        <dbReference type="SAM" id="MobiDB-lite"/>
    </source>
</evidence>
<evidence type="ECO:0000313" key="2">
    <source>
        <dbReference type="EMBL" id="EAT48813.1"/>
    </source>
</evidence>
<evidence type="ECO:0000313" key="3">
    <source>
        <dbReference type="Proteomes" id="UP000682892"/>
    </source>
</evidence>
<dbReference type="PhylomeDB" id="Q17PY1"/>
<feature type="compositionally biased region" description="Basic and acidic residues" evidence="1">
    <location>
        <begin position="159"/>
        <end position="173"/>
    </location>
</feature>
<reference evidence="2" key="1">
    <citation type="submission" date="2005-10" db="EMBL/GenBank/DDBJ databases">
        <authorList>
            <person name="Loftus B.J."/>
            <person name="Nene V.M."/>
            <person name="Hannick L.I."/>
            <person name="Bidwell S."/>
            <person name="Haas B."/>
            <person name="Amedeo P."/>
            <person name="Orvis J."/>
            <person name="Wortman J.R."/>
            <person name="White O.R."/>
            <person name="Salzberg S."/>
            <person name="Shumway M."/>
            <person name="Koo H."/>
            <person name="Zhao Y."/>
            <person name="Holmes M."/>
            <person name="Miller J."/>
            <person name="Schatz M."/>
            <person name="Pop M."/>
            <person name="Pai G."/>
            <person name="Utterback T."/>
            <person name="Rogers Y.-H."/>
            <person name="Kravitz S."/>
            <person name="Fraser C.M."/>
        </authorList>
    </citation>
    <scope>NUCLEOTIDE SEQUENCE</scope>
    <source>
        <strain evidence="2">Liverpool</strain>
    </source>
</reference>
<dbReference type="VEuPathDB" id="VectorBase:AAEL020695"/>